<accession>A0AAV7DUS6</accession>
<gene>
    <name evidence="2" type="ORF">H6P81_019884</name>
</gene>
<keyword evidence="1" id="KW-0732">Signal</keyword>
<dbReference type="GO" id="GO:0016192">
    <property type="term" value="P:vesicle-mediated transport"/>
    <property type="evidence" value="ECO:0007669"/>
    <property type="project" value="InterPro"/>
</dbReference>
<dbReference type="Proteomes" id="UP000825729">
    <property type="component" value="Unassembled WGS sequence"/>
</dbReference>
<evidence type="ECO:0000313" key="3">
    <source>
        <dbReference type="Proteomes" id="UP000825729"/>
    </source>
</evidence>
<evidence type="ECO:0000313" key="2">
    <source>
        <dbReference type="EMBL" id="KAG9439719.1"/>
    </source>
</evidence>
<dbReference type="InterPro" id="IPR001388">
    <property type="entry name" value="Synaptobrevin-like"/>
</dbReference>
<dbReference type="SUPFAM" id="SSF58038">
    <property type="entry name" value="SNARE fusion complex"/>
    <property type="match status" value="1"/>
</dbReference>
<organism evidence="2 3">
    <name type="scientific">Aristolochia fimbriata</name>
    <name type="common">White veined hardy Dutchman's pipe vine</name>
    <dbReference type="NCBI Taxonomy" id="158543"/>
    <lineage>
        <taxon>Eukaryota</taxon>
        <taxon>Viridiplantae</taxon>
        <taxon>Streptophyta</taxon>
        <taxon>Embryophyta</taxon>
        <taxon>Tracheophyta</taxon>
        <taxon>Spermatophyta</taxon>
        <taxon>Magnoliopsida</taxon>
        <taxon>Magnoliidae</taxon>
        <taxon>Piperales</taxon>
        <taxon>Aristolochiaceae</taxon>
        <taxon>Aristolochia</taxon>
    </lineage>
</organism>
<dbReference type="AlphaFoldDB" id="A0AAV7DUS6"/>
<sequence>MKTPAVPMFLLLLVFLSLGENMIWASQCVDPLNQFYICSKYKTIDSVLARGERLDNLVEKSSDLSAASQDRSAQNKVNISKLKVRHTAGQK</sequence>
<dbReference type="PROSITE" id="PS00417">
    <property type="entry name" value="SYNAPTOBREVIN"/>
    <property type="match status" value="1"/>
</dbReference>
<proteinExistence type="predicted"/>
<dbReference type="GO" id="GO:0016020">
    <property type="term" value="C:membrane"/>
    <property type="evidence" value="ECO:0007669"/>
    <property type="project" value="InterPro"/>
</dbReference>
<feature type="chain" id="PRO_5043473660" evidence="1">
    <location>
        <begin position="20"/>
        <end position="91"/>
    </location>
</feature>
<evidence type="ECO:0000256" key="1">
    <source>
        <dbReference type="SAM" id="SignalP"/>
    </source>
</evidence>
<dbReference type="EMBL" id="JAINDJ010000008">
    <property type="protein sequence ID" value="KAG9439719.1"/>
    <property type="molecule type" value="Genomic_DNA"/>
</dbReference>
<keyword evidence="3" id="KW-1185">Reference proteome</keyword>
<comment type="caution">
    <text evidence="2">The sequence shown here is derived from an EMBL/GenBank/DDBJ whole genome shotgun (WGS) entry which is preliminary data.</text>
</comment>
<dbReference type="Gene3D" id="1.20.5.110">
    <property type="match status" value="1"/>
</dbReference>
<feature type="signal peptide" evidence="1">
    <location>
        <begin position="1"/>
        <end position="19"/>
    </location>
</feature>
<reference evidence="2 3" key="1">
    <citation type="submission" date="2021-07" db="EMBL/GenBank/DDBJ databases">
        <title>The Aristolochia fimbriata genome: insights into angiosperm evolution, floral development and chemical biosynthesis.</title>
        <authorList>
            <person name="Jiao Y."/>
        </authorList>
    </citation>
    <scope>NUCLEOTIDE SEQUENCE [LARGE SCALE GENOMIC DNA]</scope>
    <source>
        <strain evidence="2">IBCAS-2021</strain>
        <tissue evidence="2">Leaf</tissue>
    </source>
</reference>
<name>A0AAV7DUS6_ARIFI</name>
<protein>
    <submittedName>
        <fullName evidence="2">Uncharacterized protein</fullName>
    </submittedName>
</protein>